<evidence type="ECO:0000313" key="2">
    <source>
        <dbReference type="EMBL" id="GHF64223.1"/>
    </source>
</evidence>
<keyword evidence="3" id="KW-1185">Reference proteome</keyword>
<organism evidence="2 3">
    <name type="scientific">Seohaeicola zhoushanensis</name>
    <dbReference type="NCBI Taxonomy" id="1569283"/>
    <lineage>
        <taxon>Bacteria</taxon>
        <taxon>Pseudomonadati</taxon>
        <taxon>Pseudomonadota</taxon>
        <taxon>Alphaproteobacteria</taxon>
        <taxon>Rhodobacterales</taxon>
        <taxon>Roseobacteraceae</taxon>
        <taxon>Seohaeicola</taxon>
    </lineage>
</organism>
<proteinExistence type="predicted"/>
<reference evidence="2" key="2">
    <citation type="submission" date="2020-09" db="EMBL/GenBank/DDBJ databases">
        <authorList>
            <person name="Sun Q."/>
            <person name="Kim S."/>
        </authorList>
    </citation>
    <scope>NUCLEOTIDE SEQUENCE</scope>
    <source>
        <strain evidence="2">KCTC 42650</strain>
    </source>
</reference>
<feature type="compositionally biased region" description="Low complexity" evidence="1">
    <location>
        <begin position="1"/>
        <end position="19"/>
    </location>
</feature>
<gene>
    <name evidence="2" type="ORF">GCM10017056_39340</name>
</gene>
<name>A0A8J3H1P5_9RHOB</name>
<evidence type="ECO:0000256" key="1">
    <source>
        <dbReference type="SAM" id="MobiDB-lite"/>
    </source>
</evidence>
<dbReference type="EMBL" id="BNCJ01000015">
    <property type="protein sequence ID" value="GHF64223.1"/>
    <property type="molecule type" value="Genomic_DNA"/>
</dbReference>
<dbReference type="AlphaFoldDB" id="A0A8J3H1P5"/>
<reference evidence="2" key="1">
    <citation type="journal article" date="2014" name="Int. J. Syst. Evol. Microbiol.">
        <title>Complete genome sequence of Corynebacterium casei LMG S-19264T (=DSM 44701T), isolated from a smear-ripened cheese.</title>
        <authorList>
            <consortium name="US DOE Joint Genome Institute (JGI-PGF)"/>
            <person name="Walter F."/>
            <person name="Albersmeier A."/>
            <person name="Kalinowski J."/>
            <person name="Ruckert C."/>
        </authorList>
    </citation>
    <scope>NUCLEOTIDE SEQUENCE</scope>
    <source>
        <strain evidence="2">KCTC 42650</strain>
    </source>
</reference>
<sequence length="121" mass="12896">MRQRSSVASSGGGAASRVSVKVKLPPMKRAVTEGVAISQSMSPKRLAKKGVAASTIGCSGSNQAAKARRGLSEGSSRKRTKACILWMSRLTALAWCRMRRIAGSLRSPQRTVPSVRRRTVA</sequence>
<evidence type="ECO:0000313" key="3">
    <source>
        <dbReference type="Proteomes" id="UP000626220"/>
    </source>
</evidence>
<dbReference type="Proteomes" id="UP000626220">
    <property type="component" value="Unassembled WGS sequence"/>
</dbReference>
<comment type="caution">
    <text evidence="2">The sequence shown here is derived from an EMBL/GenBank/DDBJ whole genome shotgun (WGS) entry which is preliminary data.</text>
</comment>
<accession>A0A8J3H1P5</accession>
<protein>
    <submittedName>
        <fullName evidence="2">Uncharacterized protein</fullName>
    </submittedName>
</protein>
<feature type="region of interest" description="Disordered" evidence="1">
    <location>
        <begin position="1"/>
        <end position="21"/>
    </location>
</feature>